<dbReference type="Gene3D" id="3.40.50.300">
    <property type="entry name" value="P-loop containing nucleotide triphosphate hydrolases"/>
    <property type="match status" value="1"/>
</dbReference>
<feature type="domain" description="DUF234" evidence="2">
    <location>
        <begin position="311"/>
        <end position="406"/>
    </location>
</feature>
<dbReference type="InterPro" id="IPR027417">
    <property type="entry name" value="P-loop_NTPase"/>
</dbReference>
<dbReference type="AlphaFoldDB" id="A0AAU9EP52"/>
<gene>
    <name evidence="3" type="ORF">HLPR_05710</name>
</gene>
<reference evidence="3 4" key="1">
    <citation type="submission" date="2023-08" db="EMBL/GenBank/DDBJ databases">
        <title>Helicovermis profunda gen. nov., sp. nov., a novel mesophilic, fermentative bacterium within the Bacillota from a deep-sea hydrothermal vent chimney.</title>
        <authorList>
            <person name="Miyazaki U."/>
            <person name="Mizutani D."/>
            <person name="Hashimoto Y."/>
            <person name="Tame A."/>
            <person name="Sawayama S."/>
            <person name="Miyazaki J."/>
            <person name="Takai K."/>
            <person name="Nakagawa S."/>
        </authorList>
    </citation>
    <scope>NUCLEOTIDE SEQUENCE [LARGE SCALE GENOMIC DNA]</scope>
    <source>
        <strain evidence="3 4">S502</strain>
    </source>
</reference>
<dbReference type="SUPFAM" id="SSF52980">
    <property type="entry name" value="Restriction endonuclease-like"/>
    <property type="match status" value="1"/>
</dbReference>
<dbReference type="InterPro" id="IPR011579">
    <property type="entry name" value="ATPase_dom"/>
</dbReference>
<dbReference type="Proteomes" id="UP001321786">
    <property type="component" value="Chromosome"/>
</dbReference>
<protein>
    <submittedName>
        <fullName evidence="3">ATP-binding protein</fullName>
    </submittedName>
</protein>
<dbReference type="KEGG" id="hprf:HLPR_05710"/>
<proteinExistence type="predicted"/>
<dbReference type="InterPro" id="IPR011335">
    <property type="entry name" value="Restrct_endonuc-II-like"/>
</dbReference>
<dbReference type="PANTHER" id="PTHR34704">
    <property type="entry name" value="ATPASE"/>
    <property type="match status" value="1"/>
</dbReference>
<dbReference type="PANTHER" id="PTHR34704:SF1">
    <property type="entry name" value="ATPASE"/>
    <property type="match status" value="1"/>
</dbReference>
<feature type="domain" description="ATPase" evidence="1">
    <location>
        <begin position="2"/>
        <end position="204"/>
    </location>
</feature>
<evidence type="ECO:0000313" key="4">
    <source>
        <dbReference type="Proteomes" id="UP001321786"/>
    </source>
</evidence>
<keyword evidence="4" id="KW-1185">Reference proteome</keyword>
<evidence type="ECO:0000259" key="1">
    <source>
        <dbReference type="Pfam" id="PF01637"/>
    </source>
</evidence>
<name>A0AAU9EP52_9FIRM</name>
<dbReference type="EMBL" id="AP028654">
    <property type="protein sequence ID" value="BEP28240.1"/>
    <property type="molecule type" value="Genomic_DNA"/>
</dbReference>
<accession>A0AAU9EP52</accession>
<keyword evidence="3" id="KW-0547">Nucleotide-binding</keyword>
<sequence>MFIGRDYEINKLYKLYNENKFECIVMYGRRRVGKTRLITEFCRGKNTIFYVGEEHNDKLSLKKFSIQIMEHYNLNEFTPEFESFDTAFRFIGEKAKTKRTILVLDEFPYMVSSNKSILSILQNNIDHHLINTKLFLIICGSSISFMENEVLSHKSPLFGRRTAQFMISPLDFFDSIKFFKNYSNEDKMKSYSVLGGVPQYLLQFDSNKSFDYNMINKLYDKSSYLYMEVELLLKQELVNPIVYKSIIEAIADGSSKLNEISTKIGETTSKTSIYIKSLLELKIIQKLVPITEKSNSRKTLYNICDNFYSFYYKYVAKYISAIEQEMGEYIYIEKVNHKFYEHQGYVFEEICKDYLSRKNKKSELPFIIFKLGKWWGNNPIKKKQEEIDIVGFGEDKTLFAECKYTNEKVGISIYEKLVERSNLINSKDSYYYIFSKNGFNESLLKLEKNINNLTLVTLDIMIKEFE</sequence>
<dbReference type="RefSeq" id="WP_338536567.1">
    <property type="nucleotide sequence ID" value="NZ_AP028654.1"/>
</dbReference>
<dbReference type="InterPro" id="IPR004256">
    <property type="entry name" value="DUF234"/>
</dbReference>
<evidence type="ECO:0000313" key="3">
    <source>
        <dbReference type="EMBL" id="BEP28240.1"/>
    </source>
</evidence>
<dbReference type="SUPFAM" id="SSF52540">
    <property type="entry name" value="P-loop containing nucleoside triphosphate hydrolases"/>
    <property type="match status" value="1"/>
</dbReference>
<dbReference type="GO" id="GO:0005524">
    <property type="term" value="F:ATP binding"/>
    <property type="evidence" value="ECO:0007669"/>
    <property type="project" value="UniProtKB-KW"/>
</dbReference>
<dbReference type="Pfam" id="PF01637">
    <property type="entry name" value="ATPase_2"/>
    <property type="match status" value="1"/>
</dbReference>
<evidence type="ECO:0000259" key="2">
    <source>
        <dbReference type="Pfam" id="PF03008"/>
    </source>
</evidence>
<dbReference type="Pfam" id="PF03008">
    <property type="entry name" value="DUF234"/>
    <property type="match status" value="1"/>
</dbReference>
<keyword evidence="3" id="KW-0067">ATP-binding</keyword>
<organism evidence="3 4">
    <name type="scientific">Helicovermis profundi</name>
    <dbReference type="NCBI Taxonomy" id="3065157"/>
    <lineage>
        <taxon>Bacteria</taxon>
        <taxon>Bacillati</taxon>
        <taxon>Bacillota</taxon>
        <taxon>Clostridia</taxon>
        <taxon>Helicovermis</taxon>
    </lineage>
</organism>